<feature type="transmembrane region" description="Helical" evidence="6">
    <location>
        <begin position="123"/>
        <end position="139"/>
    </location>
</feature>
<name>A0A9Q0NGX3_9DIPT</name>
<evidence type="ECO:0000256" key="5">
    <source>
        <dbReference type="ARBA" id="ARBA00023136"/>
    </source>
</evidence>
<evidence type="ECO:0000313" key="8">
    <source>
        <dbReference type="Proteomes" id="UP001151699"/>
    </source>
</evidence>
<evidence type="ECO:0000313" key="7">
    <source>
        <dbReference type="EMBL" id="KAJ6650099.1"/>
    </source>
</evidence>
<dbReference type="EMBL" id="WJQU01000001">
    <property type="protein sequence ID" value="KAJ6650099.1"/>
    <property type="molecule type" value="Genomic_DNA"/>
</dbReference>
<evidence type="ECO:0000256" key="2">
    <source>
        <dbReference type="ARBA" id="ARBA00007649"/>
    </source>
</evidence>
<dbReference type="PANTHER" id="PTHR12665">
    <property type="entry name" value="ORMDL PROTEINS"/>
    <property type="match status" value="1"/>
</dbReference>
<organism evidence="7 8">
    <name type="scientific">Pseudolycoriella hygida</name>
    <dbReference type="NCBI Taxonomy" id="35572"/>
    <lineage>
        <taxon>Eukaryota</taxon>
        <taxon>Metazoa</taxon>
        <taxon>Ecdysozoa</taxon>
        <taxon>Arthropoda</taxon>
        <taxon>Hexapoda</taxon>
        <taxon>Insecta</taxon>
        <taxon>Pterygota</taxon>
        <taxon>Neoptera</taxon>
        <taxon>Endopterygota</taxon>
        <taxon>Diptera</taxon>
        <taxon>Nematocera</taxon>
        <taxon>Sciaroidea</taxon>
        <taxon>Sciaridae</taxon>
        <taxon>Pseudolycoriella</taxon>
    </lineage>
</organism>
<comment type="caution">
    <text evidence="7">The sequence shown here is derived from an EMBL/GenBank/DDBJ whole genome shotgun (WGS) entry which is preliminary data.</text>
</comment>
<keyword evidence="5 6" id="KW-0472">Membrane</keyword>
<feature type="transmembrane region" description="Helical" evidence="6">
    <location>
        <begin position="100"/>
        <end position="117"/>
    </location>
</feature>
<dbReference type="Pfam" id="PF04061">
    <property type="entry name" value="ORMDL"/>
    <property type="match status" value="1"/>
</dbReference>
<comment type="subcellular location">
    <subcellularLocation>
        <location evidence="1">Membrane</location>
        <topology evidence="1">Multi-pass membrane protein</topology>
    </subcellularLocation>
</comment>
<dbReference type="PIRSF" id="PIRSF018147">
    <property type="entry name" value="ORMDL"/>
    <property type="match status" value="1"/>
</dbReference>
<dbReference type="AlphaFoldDB" id="A0A9Q0NGX3"/>
<dbReference type="OrthoDB" id="1932233at2759"/>
<gene>
    <name evidence="7" type="primary">ORMDL</name>
    <name evidence="7" type="ORF">Bhyg_05343</name>
</gene>
<evidence type="ECO:0000256" key="3">
    <source>
        <dbReference type="ARBA" id="ARBA00022692"/>
    </source>
</evidence>
<evidence type="ECO:0000256" key="4">
    <source>
        <dbReference type="ARBA" id="ARBA00022989"/>
    </source>
</evidence>
<dbReference type="InterPro" id="IPR007203">
    <property type="entry name" value="ORMDL"/>
</dbReference>
<reference evidence="7" key="1">
    <citation type="submission" date="2022-07" db="EMBL/GenBank/DDBJ databases">
        <authorList>
            <person name="Trinca V."/>
            <person name="Uliana J.V.C."/>
            <person name="Torres T.T."/>
            <person name="Ward R.J."/>
            <person name="Monesi N."/>
        </authorList>
    </citation>
    <scope>NUCLEOTIDE SEQUENCE</scope>
    <source>
        <strain evidence="7">HSMRA1968</strain>
        <tissue evidence="7">Whole embryos</tissue>
    </source>
</reference>
<dbReference type="Proteomes" id="UP001151699">
    <property type="component" value="Chromosome A"/>
</dbReference>
<dbReference type="GO" id="GO:2000303">
    <property type="term" value="P:regulation of ceramide biosynthetic process"/>
    <property type="evidence" value="ECO:0007669"/>
    <property type="project" value="UniProtKB-ARBA"/>
</dbReference>
<accession>A0A9Q0NGX3</accession>
<keyword evidence="3 6" id="KW-0812">Transmembrane</keyword>
<comment type="similarity">
    <text evidence="2">Belongs to the ORM family.</text>
</comment>
<keyword evidence="4 6" id="KW-1133">Transmembrane helix</keyword>
<evidence type="ECO:0000256" key="6">
    <source>
        <dbReference type="SAM" id="Phobius"/>
    </source>
</evidence>
<proteinExistence type="inferred from homology"/>
<dbReference type="GO" id="GO:0005789">
    <property type="term" value="C:endoplasmic reticulum membrane"/>
    <property type="evidence" value="ECO:0007669"/>
    <property type="project" value="InterPro"/>
</dbReference>
<protein>
    <submittedName>
        <fullName evidence="7">ORM1-like protein</fullName>
    </submittedName>
</protein>
<evidence type="ECO:0000256" key="1">
    <source>
        <dbReference type="ARBA" id="ARBA00004141"/>
    </source>
</evidence>
<sequence>MIAGGHGEANPNTSWLDSRGFWLAYILGMLFVHLILLSIPFVSIYFAWTITNVLHNLAHLYFLHCIKGAPWLSTNTSSERRYTHWEQINNGQQWTETRKFLIIAPIVIFLLTCFYTKNDVGHFAVNFLSLIVVLIPKLPQFHGVRLFGINKY</sequence>
<keyword evidence="8" id="KW-1185">Reference proteome</keyword>
<feature type="transmembrane region" description="Helical" evidence="6">
    <location>
        <begin position="22"/>
        <end position="48"/>
    </location>
</feature>